<reference evidence="2 3" key="1">
    <citation type="submission" date="2020-07" db="EMBL/GenBank/DDBJ databases">
        <authorList>
            <person name="Martino G."/>
            <person name="Holtappels D."/>
            <person name="Wagemans J."/>
            <person name="Lavigne R."/>
            <person name="Turina M."/>
            <person name="Ciuffo M."/>
        </authorList>
    </citation>
    <scope>NUCLEOTIDE SEQUENCE [LARGE SCALE GENOMIC DNA]</scope>
</reference>
<evidence type="ECO:0000256" key="1">
    <source>
        <dbReference type="SAM" id="MobiDB-lite"/>
    </source>
</evidence>
<evidence type="ECO:0000313" key="2">
    <source>
        <dbReference type="EMBL" id="QNR53812.1"/>
    </source>
</evidence>
<proteinExistence type="predicted"/>
<sequence>MKLKNTLGLALALSLPLMLVGCEAEPDPAATAADEADIDSAARQKLNADEAELKEELKKAQEKDPTIKDMYYSVDDDGQKILHIVRELPKEEGKPAQSHDSAVPMMQGMLLGMLMSNMMNNNYGNYSRQYGGNGSYNSRSYNSSDARRQRNTATSGYVAATRSSAARSYVSSRPSSAYSSRSSGALSSSSSARSSGYSGGG</sequence>
<evidence type="ECO:0008006" key="4">
    <source>
        <dbReference type="Google" id="ProtNLM"/>
    </source>
</evidence>
<keyword evidence="3" id="KW-1185">Reference proteome</keyword>
<protein>
    <recommendedName>
        <fullName evidence="4">Lipoprotein</fullName>
    </recommendedName>
</protein>
<dbReference type="Proteomes" id="UP000516415">
    <property type="component" value="Segment"/>
</dbReference>
<feature type="compositionally biased region" description="Low complexity" evidence="1">
    <location>
        <begin position="162"/>
        <end position="201"/>
    </location>
</feature>
<name>A0A7H0XFM2_9CAUD</name>
<organism evidence="2 3">
    <name type="scientific">Pseudomonas phage phiK7A1</name>
    <dbReference type="NCBI Taxonomy" id="2759194"/>
    <lineage>
        <taxon>Viruses</taxon>
        <taxon>Duplodnaviria</taxon>
        <taxon>Heunggongvirae</taxon>
        <taxon>Uroviricota</taxon>
        <taxon>Caudoviricetes</taxon>
        <taxon>Vandenendeviridae</taxon>
        <taxon>Gorskivirinae</taxon>
        <taxon>Torinovirus</taxon>
        <taxon>Torinovirus K7A1</taxon>
    </lineage>
</organism>
<accession>A0A7H0XFM2</accession>
<gene>
    <name evidence="2" type="ORF">phiK7A1_022c</name>
</gene>
<dbReference type="PROSITE" id="PS51257">
    <property type="entry name" value="PROKAR_LIPOPROTEIN"/>
    <property type="match status" value="1"/>
</dbReference>
<evidence type="ECO:0000313" key="3">
    <source>
        <dbReference type="Proteomes" id="UP000516415"/>
    </source>
</evidence>
<feature type="region of interest" description="Disordered" evidence="1">
    <location>
        <begin position="137"/>
        <end position="201"/>
    </location>
</feature>
<dbReference type="EMBL" id="MT740307">
    <property type="protein sequence ID" value="QNR53812.1"/>
    <property type="molecule type" value="Genomic_DNA"/>
</dbReference>